<keyword evidence="6" id="KW-0732">Signal</keyword>
<evidence type="ECO:0000313" key="7">
    <source>
        <dbReference type="EMBL" id="QWG07249.1"/>
    </source>
</evidence>
<dbReference type="RefSeq" id="WP_144074648.1">
    <property type="nucleotide sequence ID" value="NZ_CP076128.1"/>
</dbReference>
<evidence type="ECO:0000256" key="1">
    <source>
        <dbReference type="ARBA" id="ARBA00022485"/>
    </source>
</evidence>
<evidence type="ECO:0000256" key="3">
    <source>
        <dbReference type="ARBA" id="ARBA00023002"/>
    </source>
</evidence>
<dbReference type="InterPro" id="IPR036188">
    <property type="entry name" value="FAD/NAD-bd_sf"/>
</dbReference>
<dbReference type="PANTHER" id="PTHR43498">
    <property type="entry name" value="FERREDOXIN:COB-COM HETERODISULFIDE REDUCTASE SUBUNIT A"/>
    <property type="match status" value="1"/>
</dbReference>
<dbReference type="Proteomes" id="UP000682802">
    <property type="component" value="Chromosome 1"/>
</dbReference>
<evidence type="ECO:0000256" key="5">
    <source>
        <dbReference type="ARBA" id="ARBA00023014"/>
    </source>
</evidence>
<keyword evidence="2" id="KW-0479">Metal-binding</keyword>
<proteinExistence type="predicted"/>
<protein>
    <submittedName>
        <fullName evidence="7">FAD-dependent oxidoreductase</fullName>
    </submittedName>
</protein>
<dbReference type="Gene3D" id="2.60.120.260">
    <property type="entry name" value="Galactose-binding domain-like"/>
    <property type="match status" value="1"/>
</dbReference>
<keyword evidence="4" id="KW-0408">Iron</keyword>
<evidence type="ECO:0000256" key="2">
    <source>
        <dbReference type="ARBA" id="ARBA00022723"/>
    </source>
</evidence>
<organism evidence="7 8">
    <name type="scientific">Flammeovirga kamogawensis</name>
    <dbReference type="NCBI Taxonomy" id="373891"/>
    <lineage>
        <taxon>Bacteria</taxon>
        <taxon>Pseudomonadati</taxon>
        <taxon>Bacteroidota</taxon>
        <taxon>Cytophagia</taxon>
        <taxon>Cytophagales</taxon>
        <taxon>Flammeovirgaceae</taxon>
        <taxon>Flammeovirga</taxon>
    </lineage>
</organism>
<reference evidence="7 8" key="1">
    <citation type="submission" date="2021-05" db="EMBL/GenBank/DDBJ databases">
        <title>Comparative genomic studies on the polysaccharide-degrading batcterial strains of the Flammeovirga genus.</title>
        <authorList>
            <person name="Zewei F."/>
            <person name="Zheng Z."/>
            <person name="Yu L."/>
            <person name="Ruyue G."/>
            <person name="Yanhong M."/>
            <person name="Yuanyuan C."/>
            <person name="Jingyan G."/>
            <person name="Wenjun H."/>
        </authorList>
    </citation>
    <scope>NUCLEOTIDE SEQUENCE [LARGE SCALE GENOMIC DNA]</scope>
    <source>
        <strain evidence="7 8">YS10</strain>
    </source>
</reference>
<evidence type="ECO:0000256" key="6">
    <source>
        <dbReference type="SAM" id="SignalP"/>
    </source>
</evidence>
<dbReference type="Gene3D" id="3.50.50.60">
    <property type="entry name" value="FAD/NAD(P)-binding domain"/>
    <property type="match status" value="1"/>
</dbReference>
<dbReference type="PROSITE" id="PS51257">
    <property type="entry name" value="PROKAR_LIPOPROTEIN"/>
    <property type="match status" value="1"/>
</dbReference>
<keyword evidence="5" id="KW-0411">Iron-sulfur</keyword>
<evidence type="ECO:0000256" key="4">
    <source>
        <dbReference type="ARBA" id="ARBA00023004"/>
    </source>
</evidence>
<dbReference type="EMBL" id="CP076128">
    <property type="protein sequence ID" value="QWG07249.1"/>
    <property type="molecule type" value="Genomic_DNA"/>
</dbReference>
<feature type="chain" id="PRO_5046759384" evidence="6">
    <location>
        <begin position="29"/>
        <end position="640"/>
    </location>
</feature>
<keyword evidence="1" id="KW-0004">4Fe-4S</keyword>
<keyword evidence="8" id="KW-1185">Reference proteome</keyword>
<dbReference type="InterPro" id="IPR039650">
    <property type="entry name" value="HdrA-like"/>
</dbReference>
<feature type="signal peptide" evidence="6">
    <location>
        <begin position="1"/>
        <end position="28"/>
    </location>
</feature>
<accession>A0ABX8GV10</accession>
<sequence length="640" mass="71388">MKRRDFFKKGSKAAVVAGILPLATSSCATQKNIATSTNKDKWHHLGKGEIGLSNRIKEATYEVVVVGGGAAGICAAVASARNGAKTVLIQDRPMVGGNASSEMRVHLNGVNNIKGKAERESGLIEEILLQNRFNNEQESFPVFDHIMYDFVVREPNLTLMVNTQAIEAIMDGSKIKAAKCWQATTETLYTITGKVFIDCSGDGLLAATAGAEYRTGREGKDEFNESFAPEKADGWQMGSTLLMSSVDMGRPMKYSPPSFAFKYTHEGAHKRRRFANFQDGIWWIEVGSDDDIIADAEVNRQKLMGYLHGVWDYIKNSGNFPEAENQALDWVGSLPARRESRRFIGDYILSEKDMTEHKHFDDAVAFGGWSLDEHNPGGIENVSEPPSYFHYHFKSIYQFPFGSLYSKNISNLMFAGRNVSQTHIALSSSRIMATCALQGQAVGTAATICIQKKCSPREVREKHINALQEQLLRDDAFIPNRPANDENDLAKQVSAIFADSTSTGDVKNLTNGMSRDIDGQINHWKSKNAKAELQLEWDKPTTISKVEIKCDTNLKRNIMMRKDSRNDDLYGNGVPKEMLKSLSVEGRINGKWVILGTINQNKTRLIKFNFEAKKVTAIKINLKETYGAEKIKLFEVRCYT</sequence>
<evidence type="ECO:0000313" key="8">
    <source>
        <dbReference type="Proteomes" id="UP000682802"/>
    </source>
</evidence>
<gene>
    <name evidence="7" type="ORF">KM029_18395</name>
</gene>
<dbReference type="PANTHER" id="PTHR43498:SF1">
    <property type="entry name" value="COB--COM HETERODISULFIDE REDUCTASE IRON-SULFUR SUBUNIT A"/>
    <property type="match status" value="1"/>
</dbReference>
<keyword evidence="3" id="KW-0560">Oxidoreductase</keyword>
<dbReference type="SUPFAM" id="SSF51905">
    <property type="entry name" value="FAD/NAD(P)-binding domain"/>
    <property type="match status" value="1"/>
</dbReference>
<name>A0ABX8GV10_9BACT</name>
<dbReference type="Pfam" id="PF12831">
    <property type="entry name" value="FAD_oxidored"/>
    <property type="match status" value="1"/>
</dbReference>